<organism evidence="5 6">
    <name type="scientific">Candidatus Entotheonella gemina</name>
    <dbReference type="NCBI Taxonomy" id="1429439"/>
    <lineage>
        <taxon>Bacteria</taxon>
        <taxon>Pseudomonadati</taxon>
        <taxon>Nitrospinota/Tectimicrobiota group</taxon>
        <taxon>Candidatus Tectimicrobiota</taxon>
        <taxon>Candidatus Entotheonellia</taxon>
        <taxon>Candidatus Entotheonellales</taxon>
        <taxon>Candidatus Entotheonellaceae</taxon>
        <taxon>Candidatus Entotheonella</taxon>
    </lineage>
</organism>
<dbReference type="CDD" id="cd00995">
    <property type="entry name" value="PBP2_NikA_DppA_OppA_like"/>
    <property type="match status" value="1"/>
</dbReference>
<dbReference type="Gene3D" id="3.40.190.10">
    <property type="entry name" value="Periplasmic binding protein-like II"/>
    <property type="match status" value="1"/>
</dbReference>
<dbReference type="Pfam" id="PF00496">
    <property type="entry name" value="SBP_bac_5"/>
    <property type="match status" value="1"/>
</dbReference>
<reference evidence="5 6" key="1">
    <citation type="journal article" date="2014" name="Nature">
        <title>An environmental bacterial taxon with a large and distinct metabolic repertoire.</title>
        <authorList>
            <person name="Wilson M.C."/>
            <person name="Mori T."/>
            <person name="Ruckert C."/>
            <person name="Uria A.R."/>
            <person name="Helf M.J."/>
            <person name="Takada K."/>
            <person name="Gernert C."/>
            <person name="Steffens U.A."/>
            <person name="Heycke N."/>
            <person name="Schmitt S."/>
            <person name="Rinke C."/>
            <person name="Helfrich E.J."/>
            <person name="Brachmann A.O."/>
            <person name="Gurgui C."/>
            <person name="Wakimoto T."/>
            <person name="Kracht M."/>
            <person name="Crusemann M."/>
            <person name="Hentschel U."/>
            <person name="Abe I."/>
            <person name="Matsunaga S."/>
            <person name="Kalinowski J."/>
            <person name="Takeyama H."/>
            <person name="Piel J."/>
        </authorList>
    </citation>
    <scope>NUCLEOTIDE SEQUENCE [LARGE SCALE GENOMIC DNA]</scope>
    <source>
        <strain evidence="6">TSY2</strain>
    </source>
</reference>
<gene>
    <name evidence="5" type="ORF">ETSY2_19090</name>
</gene>
<dbReference type="AlphaFoldDB" id="W4M6W6"/>
<feature type="domain" description="Solute-binding protein family 5" evidence="4">
    <location>
        <begin position="110"/>
        <end position="438"/>
    </location>
</feature>
<protein>
    <recommendedName>
        <fullName evidence="4">Solute-binding protein family 5 domain-containing protein</fullName>
    </recommendedName>
</protein>
<evidence type="ECO:0000256" key="2">
    <source>
        <dbReference type="ARBA" id="ARBA00022448"/>
    </source>
</evidence>
<evidence type="ECO:0000256" key="1">
    <source>
        <dbReference type="ARBA" id="ARBA00005695"/>
    </source>
</evidence>
<dbReference type="PANTHER" id="PTHR30290">
    <property type="entry name" value="PERIPLASMIC BINDING COMPONENT OF ABC TRANSPORTER"/>
    <property type="match status" value="1"/>
</dbReference>
<evidence type="ECO:0000256" key="3">
    <source>
        <dbReference type="ARBA" id="ARBA00022729"/>
    </source>
</evidence>
<keyword evidence="2" id="KW-0813">Transport</keyword>
<dbReference type="Proteomes" id="UP000019140">
    <property type="component" value="Unassembled WGS sequence"/>
</dbReference>
<dbReference type="PANTHER" id="PTHR30290:SF9">
    <property type="entry name" value="OLIGOPEPTIDE-BINDING PROTEIN APPA"/>
    <property type="match status" value="1"/>
</dbReference>
<evidence type="ECO:0000313" key="6">
    <source>
        <dbReference type="Proteomes" id="UP000019140"/>
    </source>
</evidence>
<keyword evidence="3" id="KW-0732">Signal</keyword>
<evidence type="ECO:0000313" key="5">
    <source>
        <dbReference type="EMBL" id="ETX06099.1"/>
    </source>
</evidence>
<proteinExistence type="inferred from homology"/>
<sequence>MDRSIVGLWVLLMGWFLIALGPVAPLTYAQTAATTAASGPTLANLDIRAPSIQSTRGVSTGTLTVAQHFGLSPKWLDPQEQGVGAIGQAFAALVHDALIKPTGQGYYTYSLAEHLEMPADYTYAKFRLRPGLTFHNGTPLTTADVKWTYENYRGFHAATLHNKLDNTRPDGGIEIVDDRTIIFHFKEPFIDFLEFYNGIPTGIGWIVPKDYYQRVGPKGFKEHPIGAGPFKFVRQEVGSLVEVEAWDAYWRRTPGVKRLVVKHVQGFAQRLAALQTGEVDLAYGLTGKILKQVMADTNLRWDSNFTNPWHFFFPGYDDPASPFHDKRVRQAISLAINRDFLSQQEAEGIGPVWGNWIGPNRLEAIDDLPLPEYDPEKAKQLLTEAGYANGLKLKGIAPFPPYYEMAERLATDLKVVGITVPVDVMDQPVFRGKMAQGKKGWPGGKTIVHEIVVAPGSAAAEIRTVATCASPASFICEPYIEERWAKHRASIDPAERAGLIREIQRYVIREYLAVPIYINPFVHAVGPKVLPEGDGFHKYWAAPQIGFPWPWEDWEVKT</sequence>
<dbReference type="EMBL" id="AZHX01000784">
    <property type="protein sequence ID" value="ETX06099.1"/>
    <property type="molecule type" value="Genomic_DNA"/>
</dbReference>
<dbReference type="GO" id="GO:0015833">
    <property type="term" value="P:peptide transport"/>
    <property type="evidence" value="ECO:0007669"/>
    <property type="project" value="TreeGrafter"/>
</dbReference>
<dbReference type="SUPFAM" id="SSF53850">
    <property type="entry name" value="Periplasmic binding protein-like II"/>
    <property type="match status" value="1"/>
</dbReference>
<accession>W4M6W6</accession>
<dbReference type="Gene3D" id="3.10.105.10">
    <property type="entry name" value="Dipeptide-binding Protein, Domain 3"/>
    <property type="match status" value="1"/>
</dbReference>
<comment type="similarity">
    <text evidence="1">Belongs to the bacterial solute-binding protein 5 family.</text>
</comment>
<comment type="caution">
    <text evidence="5">The sequence shown here is derived from an EMBL/GenBank/DDBJ whole genome shotgun (WGS) entry which is preliminary data.</text>
</comment>
<dbReference type="InterPro" id="IPR039424">
    <property type="entry name" value="SBP_5"/>
</dbReference>
<evidence type="ECO:0000259" key="4">
    <source>
        <dbReference type="Pfam" id="PF00496"/>
    </source>
</evidence>
<dbReference type="HOGENOM" id="CLU_017028_10_0_7"/>
<dbReference type="GO" id="GO:1904680">
    <property type="term" value="F:peptide transmembrane transporter activity"/>
    <property type="evidence" value="ECO:0007669"/>
    <property type="project" value="TreeGrafter"/>
</dbReference>
<keyword evidence="6" id="KW-1185">Reference proteome</keyword>
<name>W4M6W6_9BACT</name>
<dbReference type="InterPro" id="IPR000914">
    <property type="entry name" value="SBP_5_dom"/>
</dbReference>